<feature type="region of interest" description="Disordered" evidence="6">
    <location>
        <begin position="22"/>
        <end position="57"/>
    </location>
</feature>
<evidence type="ECO:0000256" key="4">
    <source>
        <dbReference type="ARBA" id="ARBA00022833"/>
    </source>
</evidence>
<comment type="caution">
    <text evidence="7">The sequence shown here is derived from an EMBL/GenBank/DDBJ whole genome shotgun (WGS) entry which is preliminary data.</text>
</comment>
<evidence type="ECO:0000313" key="8">
    <source>
        <dbReference type="Proteomes" id="UP000027586"/>
    </source>
</evidence>
<sequence>MGFGAMSMSSHTIPGFEQDIQDEYTHTPDGKPLYGSTTGVFDPKQGKSCPAKGEQPSIQAGSLENYWPNAGRSSQSTTTAVPFSKDVFRETLVEYIIQSATPFLAVKQTALQQLLFLAHKAPNQTSIQLPSPQTLARDLEQVHSKLRDTSAGELKRQELLAFTIDSWTTPSVRSSFLAVTAHWIDERWISQSVTIGFEKIVGAHTGNNMAEIVYGILASYQPTATPFHITMDNAANMDTLATALETKIQNQFIFKATENRVHCIGHIINLATQAALVRIQAEPHDNEEDEELFDNAENNTTRLLSKSQVVSDYLFQPDQCIKLFN</sequence>
<dbReference type="InterPro" id="IPR052035">
    <property type="entry name" value="ZnF_BED_domain_contain"/>
</dbReference>
<keyword evidence="2" id="KW-0479">Metal-binding</keyword>
<dbReference type="InterPro" id="IPR012337">
    <property type="entry name" value="RNaseH-like_sf"/>
</dbReference>
<dbReference type="PANTHER" id="PTHR46481:SF10">
    <property type="entry name" value="ZINC FINGER BED DOMAIN-CONTAINING PROTEIN 39"/>
    <property type="match status" value="1"/>
</dbReference>
<dbReference type="EMBL" id="CBTN010000159">
    <property type="protein sequence ID" value="CDH61229.1"/>
    <property type="molecule type" value="Genomic_DNA"/>
</dbReference>
<dbReference type="OrthoDB" id="2288540at2759"/>
<dbReference type="VEuPathDB" id="FungiDB:LCOR_12009.1"/>
<keyword evidence="8" id="KW-1185">Reference proteome</keyword>
<keyword evidence="4" id="KW-0862">Zinc</keyword>
<reference evidence="7" key="1">
    <citation type="submission" date="2013-08" db="EMBL/GenBank/DDBJ databases">
        <title>Gene expansion shapes genome architecture in the human pathogen Lichtheimia corymbifera: an evolutionary genomics analysis in the ancient terrestrial Mucorales (Mucoromycotina).</title>
        <authorList>
            <person name="Schwartze V.U."/>
            <person name="Winter S."/>
            <person name="Shelest E."/>
            <person name="Marcet-Houben M."/>
            <person name="Horn F."/>
            <person name="Wehner S."/>
            <person name="Hoffmann K."/>
            <person name="Riege K."/>
            <person name="Sammeth M."/>
            <person name="Nowrousian M."/>
            <person name="Valiante V."/>
            <person name="Linde J."/>
            <person name="Jacobsen I.D."/>
            <person name="Marz M."/>
            <person name="Brakhage A.A."/>
            <person name="Gabaldon T."/>
            <person name="Bocker S."/>
            <person name="Voigt K."/>
        </authorList>
    </citation>
    <scope>NUCLEOTIDE SEQUENCE [LARGE SCALE GENOMIC DNA]</scope>
    <source>
        <strain evidence="7">FSU 9682</strain>
    </source>
</reference>
<dbReference type="GO" id="GO:0008270">
    <property type="term" value="F:zinc ion binding"/>
    <property type="evidence" value="ECO:0007669"/>
    <property type="project" value="UniProtKB-KW"/>
</dbReference>
<organism evidence="7 8">
    <name type="scientific">Lichtheimia corymbifera JMRC:FSU:9682</name>
    <dbReference type="NCBI Taxonomy" id="1263082"/>
    <lineage>
        <taxon>Eukaryota</taxon>
        <taxon>Fungi</taxon>
        <taxon>Fungi incertae sedis</taxon>
        <taxon>Mucoromycota</taxon>
        <taxon>Mucoromycotina</taxon>
        <taxon>Mucoromycetes</taxon>
        <taxon>Mucorales</taxon>
        <taxon>Lichtheimiaceae</taxon>
        <taxon>Lichtheimia</taxon>
    </lineage>
</organism>
<dbReference type="AlphaFoldDB" id="A0A068SG18"/>
<comment type="subcellular location">
    <subcellularLocation>
        <location evidence="1">Nucleus</location>
    </subcellularLocation>
</comment>
<accession>A0A068SG18</accession>
<evidence type="ECO:0000256" key="3">
    <source>
        <dbReference type="ARBA" id="ARBA00022771"/>
    </source>
</evidence>
<evidence type="ECO:0000256" key="6">
    <source>
        <dbReference type="SAM" id="MobiDB-lite"/>
    </source>
</evidence>
<name>A0A068SG18_9FUNG</name>
<evidence type="ECO:0000256" key="1">
    <source>
        <dbReference type="ARBA" id="ARBA00004123"/>
    </source>
</evidence>
<proteinExistence type="predicted"/>
<evidence type="ECO:0000256" key="5">
    <source>
        <dbReference type="ARBA" id="ARBA00023242"/>
    </source>
</evidence>
<evidence type="ECO:0000256" key="2">
    <source>
        <dbReference type="ARBA" id="ARBA00022723"/>
    </source>
</evidence>
<gene>
    <name evidence="7" type="ORF">LCOR_12009.1</name>
</gene>
<dbReference type="PANTHER" id="PTHR46481">
    <property type="entry name" value="ZINC FINGER BED DOMAIN-CONTAINING PROTEIN 4"/>
    <property type="match status" value="1"/>
</dbReference>
<keyword evidence="3" id="KW-0863">Zinc-finger</keyword>
<dbReference type="Proteomes" id="UP000027586">
    <property type="component" value="Unassembled WGS sequence"/>
</dbReference>
<evidence type="ECO:0000313" key="7">
    <source>
        <dbReference type="EMBL" id="CDH61229.1"/>
    </source>
</evidence>
<dbReference type="SUPFAM" id="SSF53098">
    <property type="entry name" value="Ribonuclease H-like"/>
    <property type="match status" value="1"/>
</dbReference>
<keyword evidence="5" id="KW-0539">Nucleus</keyword>
<dbReference type="GO" id="GO:0005634">
    <property type="term" value="C:nucleus"/>
    <property type="evidence" value="ECO:0007669"/>
    <property type="project" value="UniProtKB-SubCell"/>
</dbReference>
<protein>
    <submittedName>
        <fullName evidence="7">Uncharacterized protein</fullName>
    </submittedName>
</protein>